<feature type="signal peptide" evidence="1">
    <location>
        <begin position="1"/>
        <end position="16"/>
    </location>
</feature>
<name>A0ABY7H2F3_9BACT</name>
<organism evidence="2 3">
    <name type="scientific">Nannocystis punicea</name>
    <dbReference type="NCBI Taxonomy" id="2995304"/>
    <lineage>
        <taxon>Bacteria</taxon>
        <taxon>Pseudomonadati</taxon>
        <taxon>Myxococcota</taxon>
        <taxon>Polyangia</taxon>
        <taxon>Nannocystales</taxon>
        <taxon>Nannocystaceae</taxon>
        <taxon>Nannocystis</taxon>
    </lineage>
</organism>
<accession>A0ABY7H2F3</accession>
<protein>
    <recommendedName>
        <fullName evidence="4">Secreted protein</fullName>
    </recommendedName>
</protein>
<proteinExistence type="predicted"/>
<dbReference type="RefSeq" id="WP_269035767.1">
    <property type="nucleotide sequence ID" value="NZ_CP114040.1"/>
</dbReference>
<evidence type="ECO:0008006" key="4">
    <source>
        <dbReference type="Google" id="ProtNLM"/>
    </source>
</evidence>
<dbReference type="Proteomes" id="UP001164459">
    <property type="component" value="Chromosome"/>
</dbReference>
<keyword evidence="3" id="KW-1185">Reference proteome</keyword>
<evidence type="ECO:0000313" key="2">
    <source>
        <dbReference type="EMBL" id="WAS93431.1"/>
    </source>
</evidence>
<evidence type="ECO:0000313" key="3">
    <source>
        <dbReference type="Proteomes" id="UP001164459"/>
    </source>
</evidence>
<evidence type="ECO:0000256" key="1">
    <source>
        <dbReference type="SAM" id="SignalP"/>
    </source>
</evidence>
<keyword evidence="1" id="KW-0732">Signal</keyword>
<sequence>MTSRVLLLFSLSFVFAACDLPSRLVPDALSITNESAPSMGFTITCCRCAQNTCETMEVNGTECPEGWHPVWPQPNHDISDPAP</sequence>
<reference evidence="2" key="1">
    <citation type="submission" date="2022-11" db="EMBL/GenBank/DDBJ databases">
        <title>Minimal conservation of predation-associated metabolite biosynthetic gene clusters underscores biosynthetic potential of Myxococcota including descriptions for ten novel species: Archangium lansinium sp. nov., Myxococcus landrumus sp. nov., Nannocystis bai.</title>
        <authorList>
            <person name="Ahearne A."/>
            <person name="Stevens C."/>
            <person name="Dowd S."/>
        </authorList>
    </citation>
    <scope>NUCLEOTIDE SEQUENCE</scope>
    <source>
        <strain evidence="2">Fl3</strain>
    </source>
</reference>
<dbReference type="PROSITE" id="PS51257">
    <property type="entry name" value="PROKAR_LIPOPROTEIN"/>
    <property type="match status" value="1"/>
</dbReference>
<gene>
    <name evidence="2" type="ORF">O0S08_45380</name>
</gene>
<feature type="chain" id="PRO_5046133390" description="Secreted protein" evidence="1">
    <location>
        <begin position="17"/>
        <end position="83"/>
    </location>
</feature>
<dbReference type="EMBL" id="CP114040">
    <property type="protein sequence ID" value="WAS93431.1"/>
    <property type="molecule type" value="Genomic_DNA"/>
</dbReference>